<name>A0A0E9VGD6_ANGAN</name>
<reference evidence="1" key="2">
    <citation type="journal article" date="2015" name="Fish Shellfish Immunol.">
        <title>Early steps in the European eel (Anguilla anguilla)-Vibrio vulnificus interaction in the gills: Role of the RtxA13 toxin.</title>
        <authorList>
            <person name="Callol A."/>
            <person name="Pajuelo D."/>
            <person name="Ebbesson L."/>
            <person name="Teles M."/>
            <person name="MacKenzie S."/>
            <person name="Amaro C."/>
        </authorList>
    </citation>
    <scope>NUCLEOTIDE SEQUENCE</scope>
</reference>
<reference evidence="1" key="1">
    <citation type="submission" date="2014-11" db="EMBL/GenBank/DDBJ databases">
        <authorList>
            <person name="Amaro Gonzalez C."/>
        </authorList>
    </citation>
    <scope>NUCLEOTIDE SEQUENCE</scope>
</reference>
<dbReference type="AlphaFoldDB" id="A0A0E9VGD6"/>
<evidence type="ECO:0000313" key="1">
    <source>
        <dbReference type="EMBL" id="JAH77152.1"/>
    </source>
</evidence>
<accession>A0A0E9VGD6</accession>
<dbReference type="EMBL" id="GBXM01031425">
    <property type="protein sequence ID" value="JAH77152.1"/>
    <property type="molecule type" value="Transcribed_RNA"/>
</dbReference>
<protein>
    <submittedName>
        <fullName evidence="1">Uncharacterized protein</fullName>
    </submittedName>
</protein>
<sequence>MVYAFFCQRPTAHNCMVVSIHFTQMVSGFHTLRKWDATDFPFQFVFESIQTEGIKV</sequence>
<organism evidence="1">
    <name type="scientific">Anguilla anguilla</name>
    <name type="common">European freshwater eel</name>
    <name type="synonym">Muraena anguilla</name>
    <dbReference type="NCBI Taxonomy" id="7936"/>
    <lineage>
        <taxon>Eukaryota</taxon>
        <taxon>Metazoa</taxon>
        <taxon>Chordata</taxon>
        <taxon>Craniata</taxon>
        <taxon>Vertebrata</taxon>
        <taxon>Euteleostomi</taxon>
        <taxon>Actinopterygii</taxon>
        <taxon>Neopterygii</taxon>
        <taxon>Teleostei</taxon>
        <taxon>Anguilliformes</taxon>
        <taxon>Anguillidae</taxon>
        <taxon>Anguilla</taxon>
    </lineage>
</organism>
<proteinExistence type="predicted"/>